<gene>
    <name evidence="5" type="ORF">A2024_07655</name>
</gene>
<dbReference type="InterPro" id="IPR014026">
    <property type="entry name" value="UDP-Glc/GDP-Man_DH_dimer"/>
</dbReference>
<protein>
    <submittedName>
        <fullName evidence="5">UDP-N-acetyl-D-glucosamine dehydrogenase</fullName>
    </submittedName>
</protein>
<dbReference type="SMART" id="SM00984">
    <property type="entry name" value="UDPG_MGDP_dh_C"/>
    <property type="match status" value="1"/>
</dbReference>
<dbReference type="GO" id="GO:0016628">
    <property type="term" value="F:oxidoreductase activity, acting on the CH-CH group of donors, NAD or NADP as acceptor"/>
    <property type="evidence" value="ECO:0007669"/>
    <property type="project" value="InterPro"/>
</dbReference>
<dbReference type="GO" id="GO:0016616">
    <property type="term" value="F:oxidoreductase activity, acting on the CH-OH group of donors, NAD or NADP as acceptor"/>
    <property type="evidence" value="ECO:0007669"/>
    <property type="project" value="InterPro"/>
</dbReference>
<dbReference type="PANTHER" id="PTHR43491:SF1">
    <property type="entry name" value="UDP-N-ACETYL-D-MANNOSAMINE DEHYDROGENASE"/>
    <property type="match status" value="1"/>
</dbReference>
<feature type="domain" description="UDP-glucose/GDP-mannose dehydrogenase C-terminal" evidence="4">
    <location>
        <begin position="328"/>
        <end position="423"/>
    </location>
</feature>
<dbReference type="EMBL" id="MFFM01000037">
    <property type="protein sequence ID" value="OGF11132.1"/>
    <property type="molecule type" value="Genomic_DNA"/>
</dbReference>
<evidence type="ECO:0000256" key="1">
    <source>
        <dbReference type="ARBA" id="ARBA00023002"/>
    </source>
</evidence>
<evidence type="ECO:0000313" key="6">
    <source>
        <dbReference type="Proteomes" id="UP000177230"/>
    </source>
</evidence>
<dbReference type="SUPFAM" id="SSF51735">
    <property type="entry name" value="NAD(P)-binding Rossmann-fold domains"/>
    <property type="match status" value="1"/>
</dbReference>
<dbReference type="InterPro" id="IPR014027">
    <property type="entry name" value="UDP-Glc/GDP-Man_DH_C"/>
</dbReference>
<dbReference type="Pfam" id="PF03720">
    <property type="entry name" value="UDPG_MGDP_dh_C"/>
    <property type="match status" value="1"/>
</dbReference>
<dbReference type="PIRSF" id="PIRSF500136">
    <property type="entry name" value="UDP_ManNAc_DH"/>
    <property type="match status" value="1"/>
</dbReference>
<dbReference type="InterPro" id="IPR036291">
    <property type="entry name" value="NAD(P)-bd_dom_sf"/>
</dbReference>
<reference evidence="5 6" key="1">
    <citation type="journal article" date="2016" name="Nat. Commun.">
        <title>Thousands of microbial genomes shed light on interconnected biogeochemical processes in an aquifer system.</title>
        <authorList>
            <person name="Anantharaman K."/>
            <person name="Brown C.T."/>
            <person name="Hug L.A."/>
            <person name="Sharon I."/>
            <person name="Castelle C.J."/>
            <person name="Probst A.J."/>
            <person name="Thomas B.C."/>
            <person name="Singh A."/>
            <person name="Wilkins M.J."/>
            <person name="Karaoz U."/>
            <person name="Brodie E.L."/>
            <person name="Williams K.H."/>
            <person name="Hubbard S.S."/>
            <person name="Banfield J.F."/>
        </authorList>
    </citation>
    <scope>NUCLEOTIDE SEQUENCE [LARGE SCALE GENOMIC DNA]</scope>
</reference>
<sequence>MELKQKIQTRQARVAVIGLGYVGLPLAVEFARAGFEVIGIDLDPRKVANINKGKNYIIDVDDKQLKEVISQGKLKATTDYGLLKKCDAVHICVPTPFTATKDPDISYIVNSTQGIAKHLHKGMLVILKSTTYPETTTKVVKPILEKTGLKAGKDFYLAFSPERIDPGNQKFTTATTPTVVGGYTPACGQLAKLMYGQIIEKIVMVSSPSTAEMTKLLENIFRSVNIALVNELACLCERMDRVDMWEVVDAAATKPYGFMPFYPGPGLGGHCIPIDPYYLAWKAKEYDFHTDFIELAAETNENMPYHVVNKVIAALSDKGMAASKSKVLVLGVAFKRDIDDVRSSPAIKVIELLAPKVKTLIYNDPFVPELETGWKKMRSTKLTQQLIKSVDCILITTDHTVYDYNMIVKNAKLVVDTRNATKKIKSGKVVKIGRK</sequence>
<dbReference type="InterPro" id="IPR008927">
    <property type="entry name" value="6-PGluconate_DH-like_C_sf"/>
</dbReference>
<dbReference type="NCBIfam" id="TIGR03026">
    <property type="entry name" value="NDP-sugDHase"/>
    <property type="match status" value="1"/>
</dbReference>
<dbReference type="SUPFAM" id="SSF52413">
    <property type="entry name" value="UDP-glucose/GDP-mannose dehydrogenase C-terminal domain"/>
    <property type="match status" value="1"/>
</dbReference>
<comment type="caution">
    <text evidence="5">The sequence shown here is derived from an EMBL/GenBank/DDBJ whole genome shotgun (WGS) entry which is preliminary data.</text>
</comment>
<dbReference type="SUPFAM" id="SSF48179">
    <property type="entry name" value="6-phosphogluconate dehydrogenase C-terminal domain-like"/>
    <property type="match status" value="1"/>
</dbReference>
<dbReference type="PANTHER" id="PTHR43491">
    <property type="entry name" value="UDP-N-ACETYL-D-MANNOSAMINE DEHYDROGENASE"/>
    <property type="match status" value="1"/>
</dbReference>
<dbReference type="InterPro" id="IPR036220">
    <property type="entry name" value="UDP-Glc/GDP-Man_DH_C_sf"/>
</dbReference>
<proteinExistence type="inferred from homology"/>
<organism evidence="5 6">
    <name type="scientific">Candidatus Edwardsbacteria bacterium GWF2_54_11</name>
    <dbReference type="NCBI Taxonomy" id="1817851"/>
    <lineage>
        <taxon>Bacteria</taxon>
        <taxon>Candidatus Edwardsiibacteriota</taxon>
    </lineage>
</organism>
<keyword evidence="1" id="KW-0560">Oxidoreductase</keyword>
<name>A0A1F5R9L5_9BACT</name>
<evidence type="ECO:0000256" key="2">
    <source>
        <dbReference type="ARBA" id="ARBA00023027"/>
    </source>
</evidence>
<dbReference type="Pfam" id="PF03721">
    <property type="entry name" value="UDPG_MGDP_dh_N"/>
    <property type="match status" value="1"/>
</dbReference>
<dbReference type="Pfam" id="PF00984">
    <property type="entry name" value="UDPG_MGDP_dh"/>
    <property type="match status" value="1"/>
</dbReference>
<dbReference type="InterPro" id="IPR028359">
    <property type="entry name" value="UDP_ManNAc/GlcNAc_DH"/>
</dbReference>
<evidence type="ECO:0000256" key="3">
    <source>
        <dbReference type="PIRNR" id="PIRNR000124"/>
    </source>
</evidence>
<dbReference type="Gene3D" id="3.40.50.720">
    <property type="entry name" value="NAD(P)-binding Rossmann-like Domain"/>
    <property type="match status" value="2"/>
</dbReference>
<evidence type="ECO:0000313" key="5">
    <source>
        <dbReference type="EMBL" id="OGF11132.1"/>
    </source>
</evidence>
<keyword evidence="2" id="KW-0520">NAD</keyword>
<evidence type="ECO:0000259" key="4">
    <source>
        <dbReference type="SMART" id="SM00984"/>
    </source>
</evidence>
<dbReference type="GO" id="GO:0000271">
    <property type="term" value="P:polysaccharide biosynthetic process"/>
    <property type="evidence" value="ECO:0007669"/>
    <property type="project" value="InterPro"/>
</dbReference>
<dbReference type="Proteomes" id="UP000177230">
    <property type="component" value="Unassembled WGS sequence"/>
</dbReference>
<dbReference type="PIRSF" id="PIRSF000124">
    <property type="entry name" value="UDPglc_GDPman_dh"/>
    <property type="match status" value="1"/>
</dbReference>
<dbReference type="InterPro" id="IPR001732">
    <property type="entry name" value="UDP-Glc/GDP-Man_DH_N"/>
</dbReference>
<dbReference type="AlphaFoldDB" id="A0A1F5R9L5"/>
<comment type="similarity">
    <text evidence="3">Belongs to the UDP-glucose/GDP-mannose dehydrogenase family.</text>
</comment>
<dbReference type="GO" id="GO:0051287">
    <property type="term" value="F:NAD binding"/>
    <property type="evidence" value="ECO:0007669"/>
    <property type="project" value="InterPro"/>
</dbReference>
<dbReference type="InterPro" id="IPR017476">
    <property type="entry name" value="UDP-Glc/GDP-Man"/>
</dbReference>
<accession>A0A1F5R9L5</accession>